<evidence type="ECO:0000256" key="1">
    <source>
        <dbReference type="ARBA" id="ARBA00004514"/>
    </source>
</evidence>
<reference evidence="6" key="2">
    <citation type="submission" date="2025-08" db="UniProtKB">
        <authorList>
            <consortium name="RefSeq"/>
        </authorList>
    </citation>
    <scope>IDENTIFICATION</scope>
    <source>
        <strain evidence="6">S238N-H82</strain>
        <tissue evidence="6">Testes</tissue>
    </source>
</reference>
<name>A0A9J7L582_BRAFL</name>
<dbReference type="GO" id="GO:0004197">
    <property type="term" value="F:cysteine-type endopeptidase activity"/>
    <property type="evidence" value="ECO:0000318"/>
    <property type="project" value="GO_Central"/>
</dbReference>
<organism evidence="5 6">
    <name type="scientific">Branchiostoma floridae</name>
    <name type="common">Florida lancelet</name>
    <name type="synonym">Amphioxus</name>
    <dbReference type="NCBI Taxonomy" id="7739"/>
    <lineage>
        <taxon>Eukaryota</taxon>
        <taxon>Metazoa</taxon>
        <taxon>Chordata</taxon>
        <taxon>Cephalochordata</taxon>
        <taxon>Leptocardii</taxon>
        <taxon>Amphioxiformes</taxon>
        <taxon>Branchiostomatidae</taxon>
        <taxon>Branchiostoma</taxon>
    </lineage>
</organism>
<keyword evidence="5" id="KW-1185">Reference proteome</keyword>
<dbReference type="GO" id="GO:0006915">
    <property type="term" value="P:apoptotic process"/>
    <property type="evidence" value="ECO:0000318"/>
    <property type="project" value="GO_Central"/>
</dbReference>
<gene>
    <name evidence="6" type="primary">LOC118415176</name>
</gene>
<dbReference type="SUPFAM" id="SSF53756">
    <property type="entry name" value="UDP-Glycosyltransferase/glycogen phosphorylase"/>
    <property type="match status" value="1"/>
</dbReference>
<dbReference type="PANTHER" id="PTHR10454:SF248">
    <property type="entry name" value="CASPASE-8-LIKE"/>
    <property type="match status" value="1"/>
</dbReference>
<dbReference type="GO" id="GO:0005829">
    <property type="term" value="C:cytosol"/>
    <property type="evidence" value="ECO:0007669"/>
    <property type="project" value="UniProtKB-SubCell"/>
</dbReference>
<dbReference type="InterPro" id="IPR025307">
    <property type="entry name" value="FIIND_dom"/>
</dbReference>
<feature type="region of interest" description="Disordered" evidence="3">
    <location>
        <begin position="380"/>
        <end position="401"/>
    </location>
</feature>
<dbReference type="AlphaFoldDB" id="A0A9J7L582"/>
<dbReference type="Proteomes" id="UP000001554">
    <property type="component" value="Chromosome 5"/>
</dbReference>
<dbReference type="Pfam" id="PF13553">
    <property type="entry name" value="FIIND"/>
    <property type="match status" value="1"/>
</dbReference>
<dbReference type="GO" id="GO:0005737">
    <property type="term" value="C:cytoplasm"/>
    <property type="evidence" value="ECO:0000318"/>
    <property type="project" value="GO_Central"/>
</dbReference>
<evidence type="ECO:0000256" key="3">
    <source>
        <dbReference type="SAM" id="MobiDB-lite"/>
    </source>
</evidence>
<feature type="domain" description="FIIND" evidence="4">
    <location>
        <begin position="92"/>
        <end position="376"/>
    </location>
</feature>
<dbReference type="Pfam" id="PF23679">
    <property type="entry name" value="UPA-FIIND"/>
    <property type="match status" value="1"/>
</dbReference>
<evidence type="ECO:0000313" key="5">
    <source>
        <dbReference type="Proteomes" id="UP000001554"/>
    </source>
</evidence>
<dbReference type="RefSeq" id="XP_035675449.1">
    <property type="nucleotide sequence ID" value="XM_035819556.1"/>
</dbReference>
<protein>
    <submittedName>
        <fullName evidence="6">Uncharacterized protein LOC118415176</fullName>
    </submittedName>
</protein>
<comment type="subcellular location">
    <subcellularLocation>
        <location evidence="1">Cytoplasm</location>
        <location evidence="1">Cytosol</location>
    </subcellularLocation>
</comment>
<keyword evidence="2" id="KW-0963">Cytoplasm</keyword>
<dbReference type="Gene3D" id="3.40.50.2000">
    <property type="entry name" value="Glycogen Phosphorylase B"/>
    <property type="match status" value="1"/>
</dbReference>
<dbReference type="InterPro" id="IPR002398">
    <property type="entry name" value="Pept_C14"/>
</dbReference>
<dbReference type="PROSITE" id="PS51830">
    <property type="entry name" value="FIIND"/>
    <property type="match status" value="1"/>
</dbReference>
<proteinExistence type="predicted"/>
<dbReference type="Pfam" id="PF20706">
    <property type="entry name" value="GT4-conflict"/>
    <property type="match status" value="1"/>
</dbReference>
<dbReference type="PANTHER" id="PTHR10454">
    <property type="entry name" value="CASPASE"/>
    <property type="match status" value="1"/>
</dbReference>
<evidence type="ECO:0000256" key="2">
    <source>
        <dbReference type="ARBA" id="ARBA00022490"/>
    </source>
</evidence>
<dbReference type="GO" id="GO:0006508">
    <property type="term" value="P:proteolysis"/>
    <property type="evidence" value="ECO:0007669"/>
    <property type="project" value="InterPro"/>
</dbReference>
<dbReference type="GeneID" id="118415176"/>
<dbReference type="GO" id="GO:0043525">
    <property type="term" value="P:positive regulation of neuron apoptotic process"/>
    <property type="evidence" value="ECO:0000318"/>
    <property type="project" value="GO_Central"/>
</dbReference>
<evidence type="ECO:0000259" key="4">
    <source>
        <dbReference type="PROSITE" id="PS51830"/>
    </source>
</evidence>
<sequence>MCSTEPLLYQLSRAFVKEWILLGQELAMGMGKPVLDITGDDESQKVFQILKAWRTETPHGPLHYLPQLQEILLQDMGEQNLATTVQDMYKKYRDALECKEVYPEMTEDKQWSLHLPVEGKYLCRRTDLGVVTPYPLHVTYKSANWSENWAEVEEWMPVGQLFSIQCEDVEGPVDILLPHVLHLTDNTEITRESLQVVHVVGDSVELLPVTELTSSHAVTRFKKGSLFGVVGRTEEVNSVSRSCLLMAFRSLEDSDLSQLKVYIVSNTKEMKETLKEDEREWNFVPCDFKTCLLNPGDICCLKGIVTSGEDTLNVSISPEYLVFEDTLNNNKYYESFRVKVTAEIWMSNTSQLHLELLKRTDVEAEETSVSKLTLGRYKQSTAAGEGGSNLSTPTETEPVSKQLQIPIPSGFAVPVVLLVNDEYGASKGGVSTINYQVGQMLTKAKATVYCTALRVPQQDQEAAERYNVHLIKPYRPDGDTREPTTDWLAFDYLTRYPKSKLPEHVDVIIGHADITDTAAQNIQNAYYKEAELIMFTQVLPEDTEYFNGDLKAIKASKKEGMMLDKVVNAKAAFSVGKRTYNHFDTKYKASKKPQSHHIFLPKLSEMYLATNVTPGGEEKVVLSIGRVREMEKLKGYDIAGPAMGDVAKEIPNARWCVCCDNENDYETSKKILEDNLNSGDLKLSLLLYETQEDIKEHMMKSHLVLMPSCSEPFGLVGLDAIAAGIPVLISDKTGLAEMILNLVEQEKLSAEHRHVIVKTSVNDSDTAGDAKRWASKIVDILKYSKSEFEKAARLKQELVESRYWEESHRNFLQVCGITTAQ</sequence>
<dbReference type="KEGG" id="bfo:118415176"/>
<evidence type="ECO:0000313" key="6">
    <source>
        <dbReference type="RefSeq" id="XP_035675449.1"/>
    </source>
</evidence>
<dbReference type="CDD" id="cd03801">
    <property type="entry name" value="GT4_PimA-like"/>
    <property type="match status" value="1"/>
</dbReference>
<accession>A0A9J7L582</accession>
<reference evidence="5" key="1">
    <citation type="journal article" date="2020" name="Nat. Ecol. Evol.">
        <title>Deeply conserved synteny resolves early events in vertebrate evolution.</title>
        <authorList>
            <person name="Simakov O."/>
            <person name="Marletaz F."/>
            <person name="Yue J.X."/>
            <person name="O'Connell B."/>
            <person name="Jenkins J."/>
            <person name="Brandt A."/>
            <person name="Calef R."/>
            <person name="Tung C.H."/>
            <person name="Huang T.K."/>
            <person name="Schmutz J."/>
            <person name="Satoh N."/>
            <person name="Yu J.K."/>
            <person name="Putnam N.H."/>
            <person name="Green R.E."/>
            <person name="Rokhsar D.S."/>
        </authorList>
    </citation>
    <scope>NUCLEOTIDE SEQUENCE [LARGE SCALE GENOMIC DNA]</scope>
    <source>
        <strain evidence="5">S238N-H82</strain>
    </source>
</reference>
<dbReference type="OrthoDB" id="5962960at2759"/>